<gene>
    <name evidence="2" type="ORF">VOLCADRAFT_108624</name>
</gene>
<reference evidence="2 3" key="1">
    <citation type="journal article" date="2010" name="Science">
        <title>Genomic analysis of organismal complexity in the multicellular green alga Volvox carteri.</title>
        <authorList>
            <person name="Prochnik S.E."/>
            <person name="Umen J."/>
            <person name="Nedelcu A.M."/>
            <person name="Hallmann A."/>
            <person name="Miller S.M."/>
            <person name="Nishii I."/>
            <person name="Ferris P."/>
            <person name="Kuo A."/>
            <person name="Mitros T."/>
            <person name="Fritz-Laylin L.K."/>
            <person name="Hellsten U."/>
            <person name="Chapman J."/>
            <person name="Simakov O."/>
            <person name="Rensing S.A."/>
            <person name="Terry A."/>
            <person name="Pangilinan J."/>
            <person name="Kapitonov V."/>
            <person name="Jurka J."/>
            <person name="Salamov A."/>
            <person name="Shapiro H."/>
            <person name="Schmutz J."/>
            <person name="Grimwood J."/>
            <person name="Lindquist E."/>
            <person name="Lucas S."/>
            <person name="Grigoriev I.V."/>
            <person name="Schmitt R."/>
            <person name="Kirk D."/>
            <person name="Rokhsar D.S."/>
        </authorList>
    </citation>
    <scope>NUCLEOTIDE SEQUENCE [LARGE SCALE GENOMIC DNA]</scope>
    <source>
        <strain evidence="3">f. Nagariensis / Eve</strain>
    </source>
</reference>
<dbReference type="Proteomes" id="UP000001058">
    <property type="component" value="Unassembled WGS sequence"/>
</dbReference>
<proteinExistence type="predicted"/>
<accession>D8ULC6</accession>
<feature type="region of interest" description="Disordered" evidence="1">
    <location>
        <begin position="1"/>
        <end position="36"/>
    </location>
</feature>
<feature type="compositionally biased region" description="Basic and acidic residues" evidence="1">
    <location>
        <begin position="116"/>
        <end position="127"/>
    </location>
</feature>
<evidence type="ECO:0000313" key="2">
    <source>
        <dbReference type="EMBL" id="EFJ39473.1"/>
    </source>
</evidence>
<dbReference type="OrthoDB" id="559325at2759"/>
<evidence type="ECO:0000313" key="3">
    <source>
        <dbReference type="Proteomes" id="UP000001058"/>
    </source>
</evidence>
<dbReference type="EMBL" id="GL378548">
    <property type="protein sequence ID" value="EFJ39473.1"/>
    <property type="molecule type" value="Genomic_DNA"/>
</dbReference>
<dbReference type="KEGG" id="vcn:VOLCADRAFT_108624"/>
<keyword evidence="3" id="KW-1185">Reference proteome</keyword>
<dbReference type="InParanoid" id="D8ULC6"/>
<dbReference type="AlphaFoldDB" id="D8ULC6"/>
<protein>
    <submittedName>
        <fullName evidence="2">Uncharacterized protein</fullName>
    </submittedName>
</protein>
<organism evidence="3">
    <name type="scientific">Volvox carteri f. nagariensis</name>
    <dbReference type="NCBI Taxonomy" id="3068"/>
    <lineage>
        <taxon>Eukaryota</taxon>
        <taxon>Viridiplantae</taxon>
        <taxon>Chlorophyta</taxon>
        <taxon>core chlorophytes</taxon>
        <taxon>Chlorophyceae</taxon>
        <taxon>CS clade</taxon>
        <taxon>Chlamydomonadales</taxon>
        <taxon>Volvocaceae</taxon>
        <taxon>Volvox</taxon>
    </lineage>
</organism>
<dbReference type="GeneID" id="9621306"/>
<sequence length="373" mass="40803">MLKHTRASRYAGADRSNGGGGFGGEQQPRWRRRWPRFKPSRKIMNTATLRELGELAAAEVATWSPKELAAAARRAVTLWRCEQPRAAAAIRIMQRLRLLPSPSSPQVLFQSPPDRGGSDRGSEDRRSGSTGDASGSGRELETRLLADAGGKGRKETFPRSRGIGRAAIQFPAAPPRNVTAAAPVRRRVVTGGTYNYAVVVEKPLRPHQLQLAQLVERLVRAANGRLPEGFGSRELSSFIWSLVALGYWQPPLVPLVSAFADYGAAISAQPHRHCHAAPVTEGATRTRMRDPRVAARLWLSHAHVRLRLVQVLAKARAAAASGQDTAAKLLELAPATTVDTGFTDELKEKPQTPKVRAHMREMIKSRKSKTVKV</sequence>
<feature type="region of interest" description="Disordered" evidence="1">
    <location>
        <begin position="102"/>
        <end position="158"/>
    </location>
</feature>
<feature type="compositionally biased region" description="Basic and acidic residues" evidence="1">
    <location>
        <begin position="138"/>
        <end position="158"/>
    </location>
</feature>
<name>D8ULC6_VOLCA</name>
<evidence type="ECO:0000256" key="1">
    <source>
        <dbReference type="SAM" id="MobiDB-lite"/>
    </source>
</evidence>
<dbReference type="RefSeq" id="XP_002959461.1">
    <property type="nucleotide sequence ID" value="XM_002959415.1"/>
</dbReference>